<comment type="caution">
    <text evidence="1">The sequence shown here is derived from an EMBL/GenBank/DDBJ whole genome shotgun (WGS) entry which is preliminary data.</text>
</comment>
<organism evidence="1 2">
    <name type="scientific">Pseudosulfitobacter pseudonitzschiae</name>
    <dbReference type="NCBI Taxonomy" id="1402135"/>
    <lineage>
        <taxon>Bacteria</taxon>
        <taxon>Pseudomonadati</taxon>
        <taxon>Pseudomonadota</taxon>
        <taxon>Alphaproteobacteria</taxon>
        <taxon>Rhodobacterales</taxon>
        <taxon>Roseobacteraceae</taxon>
        <taxon>Pseudosulfitobacter</taxon>
    </lineage>
</organism>
<gene>
    <name evidence="1" type="ORF">JQX14_24685</name>
</gene>
<protein>
    <submittedName>
        <fullName evidence="1">Uncharacterized protein</fullName>
    </submittedName>
</protein>
<sequence>MDQIAITQKIGHSLCRRNATIIASSASVRTVERGSLAPVFKSSTVARFRHFATVFGLIASFAQLRERSLRSLYCSSDGVRGRGAPVTNLSHNASFQACEKITPSNRGIKHLALLMPRGLMKRATHSSRILIFG</sequence>
<dbReference type="EMBL" id="JAFBWN010000061">
    <property type="protein sequence ID" value="MBM2357736.1"/>
    <property type="molecule type" value="Genomic_DNA"/>
</dbReference>
<dbReference type="Proteomes" id="UP000809337">
    <property type="component" value="Unassembled WGS sequence"/>
</dbReference>
<dbReference type="AlphaFoldDB" id="A0A9Q2NVE4"/>
<name>A0A9Q2NVE4_9RHOB</name>
<accession>A0A9Q2NVE4</accession>
<proteinExistence type="predicted"/>
<evidence type="ECO:0000313" key="1">
    <source>
        <dbReference type="EMBL" id="MBM2357736.1"/>
    </source>
</evidence>
<reference evidence="1" key="1">
    <citation type="submission" date="2021-01" db="EMBL/GenBank/DDBJ databases">
        <title>Diatom-associated Roseobacters Show Island Model of Population Structure.</title>
        <authorList>
            <person name="Qu L."/>
            <person name="Feng X."/>
            <person name="Chen Y."/>
            <person name="Li L."/>
            <person name="Wang X."/>
            <person name="Hu Z."/>
            <person name="Wang H."/>
            <person name="Luo H."/>
        </authorList>
    </citation>
    <scope>NUCLEOTIDE SEQUENCE</scope>
    <source>
        <strain evidence="1">SM26-45</strain>
    </source>
</reference>
<evidence type="ECO:0000313" key="2">
    <source>
        <dbReference type="Proteomes" id="UP000809337"/>
    </source>
</evidence>